<dbReference type="AlphaFoldDB" id="C2G3L5"/>
<name>C2G3L5_SPHSI</name>
<dbReference type="EMBL" id="ACHB01000092">
    <property type="protein sequence ID" value="EEI90220.1"/>
    <property type="molecule type" value="Genomic_DNA"/>
</dbReference>
<reference evidence="1 2" key="1">
    <citation type="submission" date="2009-01" db="EMBL/GenBank/DDBJ databases">
        <authorList>
            <person name="Qin X."/>
            <person name="Bachman B."/>
            <person name="Battles P."/>
            <person name="Bell A."/>
            <person name="Bess C."/>
            <person name="Bickham C."/>
            <person name="Chaboub L."/>
            <person name="Chen D."/>
            <person name="Coyle M."/>
            <person name="Deiros D.R."/>
            <person name="Dinh H."/>
            <person name="Forbes L."/>
            <person name="Fowler G."/>
            <person name="Francisco L."/>
            <person name="Fu Q."/>
            <person name="Gubbala S."/>
            <person name="Hale W."/>
            <person name="Han Y."/>
            <person name="Hemphill L."/>
            <person name="Highlander S.K."/>
            <person name="Hirani K."/>
            <person name="Hogues M."/>
            <person name="Jackson L."/>
            <person name="Jakkamsetti A."/>
            <person name="Javaid M."/>
            <person name="Jiang H."/>
            <person name="Korchina V."/>
            <person name="Kovar C."/>
            <person name="Lara F."/>
            <person name="Lee S."/>
            <person name="Mata R."/>
            <person name="Mathew T."/>
            <person name="Moen C."/>
            <person name="Morales K."/>
            <person name="Munidasa M."/>
            <person name="Nazareth L."/>
            <person name="Ngo R."/>
            <person name="Nguyen L."/>
            <person name="Okwuonu G."/>
            <person name="Ongeri F."/>
            <person name="Patil S."/>
            <person name="Petrosino J."/>
            <person name="Pham C."/>
            <person name="Pham P."/>
            <person name="Pu L.-L."/>
            <person name="Puazo M."/>
            <person name="Raj R."/>
            <person name="Reid J."/>
            <person name="Rouhana J."/>
            <person name="Saada N."/>
            <person name="Shang Y."/>
            <person name="Simmons D."/>
            <person name="Thornton R."/>
            <person name="Warren J."/>
            <person name="Weissenberger G."/>
            <person name="Zhang J."/>
            <person name="Zhang L."/>
            <person name="Zhou C."/>
            <person name="Zhu D."/>
            <person name="Muzny D."/>
            <person name="Worley K."/>
            <person name="Gibbs R."/>
        </authorList>
    </citation>
    <scope>NUCLEOTIDE SEQUENCE [LARGE SCALE GENOMIC DNA]</scope>
    <source>
        <strain evidence="1 2">ATCC 33300</strain>
    </source>
</reference>
<proteinExistence type="predicted"/>
<accession>C2G3L5</accession>
<sequence length="130" mass="15031">MMRHYAQFYAICRALGMDKEEVVYSFTQGRTQSLSAITDGEWKELMMKMRQLQPPKTPDQKLPGDRQRKKLIALAAKMNWGTDMLSILDALNSFLQINYNKQLNGLNTSELNRIVAVFENKLLPDYLSKI</sequence>
<dbReference type="HOGENOM" id="CLU_1936758_0_0_10"/>
<comment type="caution">
    <text evidence="1">The sequence shown here is derived from an EMBL/GenBank/DDBJ whole genome shotgun (WGS) entry which is preliminary data.</text>
</comment>
<gene>
    <name evidence="1" type="ORF">HMPREF0765_4171</name>
</gene>
<evidence type="ECO:0000313" key="2">
    <source>
        <dbReference type="Proteomes" id="UP000006241"/>
    </source>
</evidence>
<evidence type="ECO:0000313" key="1">
    <source>
        <dbReference type="EMBL" id="EEI90220.1"/>
    </source>
</evidence>
<dbReference type="Proteomes" id="UP000006241">
    <property type="component" value="Unassembled WGS sequence"/>
</dbReference>
<dbReference type="RefSeq" id="WP_003003612.1">
    <property type="nucleotide sequence ID" value="NZ_GG668630.1"/>
</dbReference>
<organism evidence="1 2">
    <name type="scientific">Sphingobacterium spiritivorum ATCC 33300</name>
    <dbReference type="NCBI Taxonomy" id="525372"/>
    <lineage>
        <taxon>Bacteria</taxon>
        <taxon>Pseudomonadati</taxon>
        <taxon>Bacteroidota</taxon>
        <taxon>Sphingobacteriia</taxon>
        <taxon>Sphingobacteriales</taxon>
        <taxon>Sphingobacteriaceae</taxon>
        <taxon>Sphingobacterium</taxon>
    </lineage>
</organism>
<protein>
    <submittedName>
        <fullName evidence="1">Uncharacterized protein</fullName>
    </submittedName>
</protein>